<dbReference type="Proteomes" id="UP001241169">
    <property type="component" value="Unassembled WGS sequence"/>
</dbReference>
<feature type="compositionally biased region" description="Low complexity" evidence="1">
    <location>
        <begin position="921"/>
        <end position="933"/>
    </location>
</feature>
<name>A0ABQ9S3V0_9PEZI</name>
<dbReference type="SUPFAM" id="SSF52047">
    <property type="entry name" value="RNI-like"/>
    <property type="match status" value="1"/>
</dbReference>
<dbReference type="InterPro" id="IPR046938">
    <property type="entry name" value="DNA_clamp_sf"/>
</dbReference>
<dbReference type="InterPro" id="IPR007268">
    <property type="entry name" value="Rad9/Ddc1"/>
</dbReference>
<feature type="region of interest" description="Disordered" evidence="1">
    <location>
        <begin position="910"/>
        <end position="999"/>
    </location>
</feature>
<feature type="compositionally biased region" description="Low complexity" evidence="1">
    <location>
        <begin position="962"/>
        <end position="974"/>
    </location>
</feature>
<dbReference type="EMBL" id="MOPA01000013">
    <property type="protein sequence ID" value="KAK1524651.1"/>
    <property type="molecule type" value="Genomic_DNA"/>
</dbReference>
<evidence type="ECO:0000256" key="1">
    <source>
        <dbReference type="SAM" id="MobiDB-lite"/>
    </source>
</evidence>
<keyword evidence="3" id="KW-1185">Reference proteome</keyword>
<feature type="region of interest" description="Disordered" evidence="1">
    <location>
        <begin position="1065"/>
        <end position="1084"/>
    </location>
</feature>
<dbReference type="Gene3D" id="3.70.10.10">
    <property type="match status" value="1"/>
</dbReference>
<dbReference type="RefSeq" id="XP_060343319.1">
    <property type="nucleotide sequence ID" value="XM_060497851.1"/>
</dbReference>
<dbReference type="PANTHER" id="PTHR15237">
    <property type="entry name" value="DNA REPAIR PROTEIN RAD9"/>
    <property type="match status" value="1"/>
</dbReference>
<organism evidence="2 3">
    <name type="scientific">Colletotrichum paranaense</name>
    <dbReference type="NCBI Taxonomy" id="1914294"/>
    <lineage>
        <taxon>Eukaryota</taxon>
        <taxon>Fungi</taxon>
        <taxon>Dikarya</taxon>
        <taxon>Ascomycota</taxon>
        <taxon>Pezizomycotina</taxon>
        <taxon>Sordariomycetes</taxon>
        <taxon>Hypocreomycetidae</taxon>
        <taxon>Glomerellales</taxon>
        <taxon>Glomerellaceae</taxon>
        <taxon>Colletotrichum</taxon>
        <taxon>Colletotrichum acutatum species complex</taxon>
    </lineage>
</organism>
<dbReference type="PANTHER" id="PTHR15237:SF0">
    <property type="entry name" value="CELL CYCLE CHECKPOINT CONTROL PROTEIN"/>
    <property type="match status" value="1"/>
</dbReference>
<dbReference type="Pfam" id="PF04139">
    <property type="entry name" value="Rad9"/>
    <property type="match status" value="1"/>
</dbReference>
<evidence type="ECO:0000313" key="3">
    <source>
        <dbReference type="Proteomes" id="UP001241169"/>
    </source>
</evidence>
<dbReference type="Gene3D" id="3.80.10.10">
    <property type="entry name" value="Ribonuclease Inhibitor"/>
    <property type="match status" value="1"/>
</dbReference>
<evidence type="ECO:0008006" key="4">
    <source>
        <dbReference type="Google" id="ProtNLM"/>
    </source>
</evidence>
<evidence type="ECO:0000313" key="2">
    <source>
        <dbReference type="EMBL" id="KAK1524651.1"/>
    </source>
</evidence>
<feature type="compositionally biased region" description="Pro residues" evidence="1">
    <location>
        <begin position="949"/>
        <end position="961"/>
    </location>
</feature>
<dbReference type="SUPFAM" id="SSF55979">
    <property type="entry name" value="DNA clamp"/>
    <property type="match status" value="1"/>
</dbReference>
<proteinExistence type="predicted"/>
<dbReference type="InterPro" id="IPR032675">
    <property type="entry name" value="LRR_dom_sf"/>
</dbReference>
<comment type="caution">
    <text evidence="2">The sequence shown here is derived from an EMBL/GenBank/DDBJ whole genome shotgun (WGS) entry which is preliminary data.</text>
</comment>
<sequence>MNASSNTPAMTATTAQPVLHTGIWDIILEQLAVRGDHGTLANCTCLNKELSELASRHLYSAQFCPPRYWGGEATGSLWANLSADMLVCEEHPDANEAFPATYHPYLLYIRHLNLLNFLSVHGCRPFPDQRFVAVNREAAQQNPGSTTDQSIVAANHVTAETPSIGCFGDRLLRKLAQMSTEKGLNIMLKSLTADWWMNVQPVIHTFRKLESLSLVFLDDLDKSAAALITTHLPILTKISVVQADDSEIASFADFISELPPTQLRSFDCSLNQTQMPLLEAIAQQTCLQELTLQFVVRPPFELYRLFELTNLTSLTLSFNYQPSPQNRLRFKRWAEENRSKVTDWLKFCQALRSLHLFRFPDLIPAVADALPYLRLRRLHIFSTGCYEDFYEALETQQLEYLFLAECSEEGLVNPTSRSKERGELVMKAVTAMPCLRDLRLHTYSTMDCSALDNIAKHVPKLQTLSFVCRKGENSTWTLRALESFKHLTSLTVLGHTKFSSREILYWVSYMHCHQRPGGFRLSLPAQDPRSWYRGMRAPAQIVPSTNDPATATLKQVLKWLAVFGRERHWRGNDYEAEEERMFVQLWGDARGPAEGLQLLRGSGPYAPWSGLMHSTDFCGDTMAILNFTLSEDAVAAFRDVLACLNKFSDEVSLEAKKDKLVLTALNASKSAYSCFTFTTNRFCSRYQFEGSAQYRDKFYCTLYTRSLASIFRSRAGGDPQRDREKESTIDRCDVAIEDGPGVKSRFIVKLVFRNGVTSTHRLPFEVAVPVHAKFDRDEAIHHWTIPSRTLRQLMEHFGPGVELLDINSDGEHVNFTCYTEKTTNGDEVLKKPLHTSIAIEVDEFEDIEVEDKLRIVISVKDFRAIIQHAGITGNHISARYSNPARPILFTYPGDGMSCEFLLMTVGEKGNPAQKTKKGKAKGAQAAPQQQLEAASRRQSAAPSETPQPQEQPPAQSMPPPALSASVSRSGVAARTSLFDLRPSQRPPPATMASQSLFVDDQDEQAWEPVRYEEDDDPDLDARLGWDHSNQPVSLSGQIDLPRTMILTHMSLQTASSMHLDRKVAEENTEFDPTPASSAGLEPTQRLDDVKRLGLFYQGP</sequence>
<reference evidence="2 3" key="1">
    <citation type="submission" date="2016-10" db="EMBL/GenBank/DDBJ databases">
        <title>The genome sequence of Colletotrichum fioriniae PJ7.</title>
        <authorList>
            <person name="Baroncelli R."/>
        </authorList>
    </citation>
    <scope>NUCLEOTIDE SEQUENCE [LARGE SCALE GENOMIC DNA]</scope>
    <source>
        <strain evidence="2 3">IMI 384185</strain>
    </source>
</reference>
<protein>
    <recommendedName>
        <fullName evidence="4">DNA repair protein rad9</fullName>
    </recommendedName>
</protein>
<dbReference type="GeneID" id="85381750"/>
<accession>A0ABQ9S3V0</accession>
<gene>
    <name evidence="2" type="ORF">CPAR01_13599</name>
</gene>